<feature type="transmembrane region" description="Helical" evidence="2">
    <location>
        <begin position="7"/>
        <end position="24"/>
    </location>
</feature>
<feature type="compositionally biased region" description="Low complexity" evidence="1">
    <location>
        <begin position="164"/>
        <end position="180"/>
    </location>
</feature>
<dbReference type="AlphaFoldDB" id="A0A8J3N0C7"/>
<organism evidence="3 4">
    <name type="scientific">Reticulibacter mediterranei</name>
    <dbReference type="NCBI Taxonomy" id="2778369"/>
    <lineage>
        <taxon>Bacteria</taxon>
        <taxon>Bacillati</taxon>
        <taxon>Chloroflexota</taxon>
        <taxon>Ktedonobacteria</taxon>
        <taxon>Ktedonobacterales</taxon>
        <taxon>Reticulibacteraceae</taxon>
        <taxon>Reticulibacter</taxon>
    </lineage>
</organism>
<feature type="transmembrane region" description="Helical" evidence="2">
    <location>
        <begin position="55"/>
        <end position="71"/>
    </location>
</feature>
<protein>
    <submittedName>
        <fullName evidence="3">Uncharacterized protein</fullName>
    </submittedName>
</protein>
<evidence type="ECO:0000313" key="3">
    <source>
        <dbReference type="EMBL" id="GHO92782.1"/>
    </source>
</evidence>
<sequence>MYRGSRNFFGGIAGGVFLICLALAFMTGHFFLPLLFVGLAFASLFGSLSASNPRATYGGVMGFIWMIGLAGCAAFNFWWPGILIILGVSAIAGTLFRPMMSGQVKTDAPQQPVYYQPSQPSQPQQQPEQPYYQPYQEGYKQPQEGYQEGGKVHPYPEQPHVQEYEQPQAQYPQELPPQQS</sequence>
<keyword evidence="2" id="KW-0472">Membrane</keyword>
<dbReference type="EMBL" id="BNJK01000001">
    <property type="protein sequence ID" value="GHO92782.1"/>
    <property type="molecule type" value="Genomic_DNA"/>
</dbReference>
<dbReference type="Proteomes" id="UP000597444">
    <property type="component" value="Unassembled WGS sequence"/>
</dbReference>
<evidence type="ECO:0000256" key="1">
    <source>
        <dbReference type="SAM" id="MobiDB-lite"/>
    </source>
</evidence>
<feature type="region of interest" description="Disordered" evidence="1">
    <location>
        <begin position="110"/>
        <end position="180"/>
    </location>
</feature>
<name>A0A8J3N0C7_9CHLR</name>
<keyword evidence="2" id="KW-0812">Transmembrane</keyword>
<proteinExistence type="predicted"/>
<evidence type="ECO:0000256" key="2">
    <source>
        <dbReference type="SAM" id="Phobius"/>
    </source>
</evidence>
<evidence type="ECO:0000313" key="4">
    <source>
        <dbReference type="Proteomes" id="UP000597444"/>
    </source>
</evidence>
<keyword evidence="2" id="KW-1133">Transmembrane helix</keyword>
<feature type="transmembrane region" description="Helical" evidence="2">
    <location>
        <begin position="77"/>
        <end position="96"/>
    </location>
</feature>
<gene>
    <name evidence="3" type="ORF">KSF_028300</name>
</gene>
<reference evidence="3" key="1">
    <citation type="submission" date="2020-10" db="EMBL/GenBank/DDBJ databases">
        <title>Taxonomic study of unclassified bacteria belonging to the class Ktedonobacteria.</title>
        <authorList>
            <person name="Yabe S."/>
            <person name="Wang C.M."/>
            <person name="Zheng Y."/>
            <person name="Sakai Y."/>
            <person name="Cavaletti L."/>
            <person name="Monciardini P."/>
            <person name="Donadio S."/>
        </authorList>
    </citation>
    <scope>NUCLEOTIDE SEQUENCE</scope>
    <source>
        <strain evidence="3">ID150040</strain>
    </source>
</reference>
<keyword evidence="4" id="KW-1185">Reference proteome</keyword>
<comment type="caution">
    <text evidence="3">The sequence shown here is derived from an EMBL/GenBank/DDBJ whole genome shotgun (WGS) entry which is preliminary data.</text>
</comment>
<dbReference type="RefSeq" id="WP_220203601.1">
    <property type="nucleotide sequence ID" value="NZ_BNJK01000001.1"/>
</dbReference>
<feature type="compositionally biased region" description="Low complexity" evidence="1">
    <location>
        <begin position="110"/>
        <end position="143"/>
    </location>
</feature>
<accession>A0A8J3N0C7</accession>
<feature type="transmembrane region" description="Helical" evidence="2">
    <location>
        <begin position="30"/>
        <end position="48"/>
    </location>
</feature>